<reference evidence="2 3" key="1">
    <citation type="submission" date="2019-04" db="EMBL/GenBank/DDBJ databases">
        <authorList>
            <person name="Van Vliet M D."/>
        </authorList>
    </citation>
    <scope>NUCLEOTIDE SEQUENCE [LARGE SCALE GENOMIC DNA]</scope>
    <source>
        <strain evidence="2 3">F21</strain>
    </source>
</reference>
<evidence type="ECO:0000313" key="2">
    <source>
        <dbReference type="EMBL" id="VGO22110.1"/>
    </source>
</evidence>
<feature type="domain" description="Pyrrolo-quinoline quinone repeat" evidence="1">
    <location>
        <begin position="76"/>
        <end position="229"/>
    </location>
</feature>
<name>A0A6C2UP76_9BACT</name>
<sequence length="449" mass="49241">MRGWIFPCIGKYGMVVSMKLYPYFFASRGALVLAGIVFCGLNAGAQGWPEFRGPEGRGLAEKGAKLPLNWSETSNVSWKTAIPHVGWSTPVALDGQLWLSSATEDGHDFYAYCVDAETGKMLFEKHLFHCDEPEVLGNSVNCYASPSAALEPGRVYMHFGSYGTACLDTATAKVLWKRDDMPCRHYRGPGSSAILHEDLLILTFDGVDQQYITALDKKTGKTVWRTERTTEWTDWDENGKPKRDGDFRKAFATPIIVKAAGKEQLLCPASSCVFAYDPRTGKELWKVPHSGHSASVSPVYGKGLVLAATGAGTSEILGIRPDGNGDVSGSHVAWRFAGKDVPTTPSPLVVDDLFFMVSNRGTLTCLEAETGKSVWRERAGGNYIASPIHCGDRIYFFSNNGKTTVVRAGRVFEQLAENQLDDGFMASPVALGDSLILRTKTHLYRIEER</sequence>
<dbReference type="Proteomes" id="UP000346198">
    <property type="component" value="Unassembled WGS sequence"/>
</dbReference>
<dbReference type="Gene3D" id="2.40.10.480">
    <property type="match status" value="2"/>
</dbReference>
<gene>
    <name evidence="2" type="ORF">SCARR_04191</name>
</gene>
<evidence type="ECO:0000313" key="3">
    <source>
        <dbReference type="Proteomes" id="UP000346198"/>
    </source>
</evidence>
<proteinExistence type="predicted"/>
<dbReference type="InterPro" id="IPR002372">
    <property type="entry name" value="PQQ_rpt_dom"/>
</dbReference>
<organism evidence="2 3">
    <name type="scientific">Pontiella sulfatireligans</name>
    <dbReference type="NCBI Taxonomy" id="2750658"/>
    <lineage>
        <taxon>Bacteria</taxon>
        <taxon>Pseudomonadati</taxon>
        <taxon>Kiritimatiellota</taxon>
        <taxon>Kiritimatiellia</taxon>
        <taxon>Kiritimatiellales</taxon>
        <taxon>Pontiellaceae</taxon>
        <taxon>Pontiella</taxon>
    </lineage>
</organism>
<evidence type="ECO:0000259" key="1">
    <source>
        <dbReference type="Pfam" id="PF13360"/>
    </source>
</evidence>
<dbReference type="PANTHER" id="PTHR34512:SF30">
    <property type="entry name" value="OUTER MEMBRANE PROTEIN ASSEMBLY FACTOR BAMB"/>
    <property type="match status" value="1"/>
</dbReference>
<dbReference type="InterPro" id="IPR015943">
    <property type="entry name" value="WD40/YVTN_repeat-like_dom_sf"/>
</dbReference>
<dbReference type="Gene3D" id="2.130.10.10">
    <property type="entry name" value="YVTN repeat-like/Quinoprotein amine dehydrogenase"/>
    <property type="match status" value="1"/>
</dbReference>
<dbReference type="Pfam" id="PF13360">
    <property type="entry name" value="PQQ_2"/>
    <property type="match status" value="2"/>
</dbReference>
<dbReference type="SUPFAM" id="SSF50998">
    <property type="entry name" value="Quinoprotein alcohol dehydrogenase-like"/>
    <property type="match status" value="1"/>
</dbReference>
<dbReference type="InterPro" id="IPR018391">
    <property type="entry name" value="PQQ_b-propeller_rpt"/>
</dbReference>
<accession>A0A6C2UP76</accession>
<keyword evidence="3" id="KW-1185">Reference proteome</keyword>
<dbReference type="AlphaFoldDB" id="A0A6C2UP76"/>
<dbReference type="PANTHER" id="PTHR34512">
    <property type="entry name" value="CELL SURFACE PROTEIN"/>
    <property type="match status" value="1"/>
</dbReference>
<protein>
    <recommendedName>
        <fullName evidence="1">Pyrrolo-quinoline quinone repeat domain-containing protein</fullName>
    </recommendedName>
</protein>
<feature type="domain" description="Pyrrolo-quinoline quinone repeat" evidence="1">
    <location>
        <begin position="333"/>
        <end position="402"/>
    </location>
</feature>
<dbReference type="SMART" id="SM00564">
    <property type="entry name" value="PQQ"/>
    <property type="match status" value="4"/>
</dbReference>
<dbReference type="EMBL" id="CAAHFH010000002">
    <property type="protein sequence ID" value="VGO22110.1"/>
    <property type="molecule type" value="Genomic_DNA"/>
</dbReference>
<dbReference type="InterPro" id="IPR011047">
    <property type="entry name" value="Quinoprotein_ADH-like_sf"/>
</dbReference>